<dbReference type="PANTHER" id="PTHR21447">
    <property type="entry name" value="RING-TYPE DOMAIN-CONTAINING PROTEIN-RELATED"/>
    <property type="match status" value="1"/>
</dbReference>
<dbReference type="GO" id="GO:0045087">
    <property type="term" value="P:innate immune response"/>
    <property type="evidence" value="ECO:0007669"/>
    <property type="project" value="TreeGrafter"/>
</dbReference>
<dbReference type="PANTHER" id="PTHR21447:SF13">
    <property type="entry name" value="RING-TYPE DOMAIN-CONTAINING PROTEIN"/>
    <property type="match status" value="1"/>
</dbReference>
<protein>
    <submittedName>
        <fullName evidence="2">Uncharacterized protein</fullName>
    </submittedName>
</protein>
<dbReference type="GO" id="GO:0045121">
    <property type="term" value="C:membrane raft"/>
    <property type="evidence" value="ECO:0007669"/>
    <property type="project" value="TreeGrafter"/>
</dbReference>
<evidence type="ECO:0000313" key="2">
    <source>
        <dbReference type="EMBL" id="EFP09021.1"/>
    </source>
</evidence>
<sequence length="548" mass="63527">MSLMTNNYEGIVSMLQEMSSPHVWDNHQKKNLLNCLQSTTMENLERKLIMVSSLWVLTFNIKCIRNIMQKRTLFSASTPPPSPITVRLFEDGEERYVMEIELYHALNRVSTGSKRLETQNNGFVHNTIGFEEVKTKFGDGIQKIEVWNGGKHKRIPNCFQFIRTPILRSKHRAVPIRSPFPGQFVIPAVDFLLQFLGDIISGQKLFQKYQCSDWENFAPIFKKKEHFFNSDQKHQYFLRADDTLDIKQSISQLEKYEVLPVKEVRNAKSDGFSAQNLKDELKDLGLTETFSEIEEYAEVVYNHVDRVKKEEFLRTCDLYDAIEQCQLICILNRVPNLKKFLHNQKGCGRVLGYKCEHCEKEKKTSDALEISQQPGNIQKTSDIQNSKKNLKIESSNSSSSNQYSKPAFPAPETCDDCSESSKSLEKAENELKMSQNQQRQMEKKVIDMEKELNYLKKEHEEIVQSEAKKTEELNSEKEKNREKDEEILKASKENEELQKTILKLTTAPFLTIPFICHVCRAEIKADDVNWLNCSRTGARFHPLVKIDK</sequence>
<reference evidence="2" key="1">
    <citation type="submission" date="2007-07" db="EMBL/GenBank/DDBJ databases">
        <title>PCAP assembly of the Caenorhabditis remanei genome.</title>
        <authorList>
            <consortium name="The Caenorhabditis remanei Sequencing Consortium"/>
            <person name="Wilson R.K."/>
        </authorList>
    </citation>
    <scope>NUCLEOTIDE SEQUENCE [LARGE SCALE GENOMIC DNA]</scope>
    <source>
        <strain evidence="2">PB4641</strain>
    </source>
</reference>
<name>E3MU70_CAERE</name>
<feature type="compositionally biased region" description="Polar residues" evidence="1">
    <location>
        <begin position="370"/>
        <end position="384"/>
    </location>
</feature>
<evidence type="ECO:0000256" key="1">
    <source>
        <dbReference type="SAM" id="MobiDB-lite"/>
    </source>
</evidence>
<dbReference type="InParanoid" id="E3MU70"/>
<proteinExistence type="predicted"/>
<evidence type="ECO:0000313" key="3">
    <source>
        <dbReference type="Proteomes" id="UP000008281"/>
    </source>
</evidence>
<dbReference type="HOGENOM" id="CLU_497182_0_0_1"/>
<feature type="region of interest" description="Disordered" evidence="1">
    <location>
        <begin position="366"/>
        <end position="419"/>
    </location>
</feature>
<dbReference type="eggNOG" id="KOG0800">
    <property type="taxonomic scope" value="Eukaryota"/>
</dbReference>
<dbReference type="AlphaFoldDB" id="E3MU70"/>
<feature type="compositionally biased region" description="Low complexity" evidence="1">
    <location>
        <begin position="392"/>
        <end position="405"/>
    </location>
</feature>
<organism evidence="3">
    <name type="scientific">Caenorhabditis remanei</name>
    <name type="common">Caenorhabditis vulgaris</name>
    <dbReference type="NCBI Taxonomy" id="31234"/>
    <lineage>
        <taxon>Eukaryota</taxon>
        <taxon>Metazoa</taxon>
        <taxon>Ecdysozoa</taxon>
        <taxon>Nematoda</taxon>
        <taxon>Chromadorea</taxon>
        <taxon>Rhabditida</taxon>
        <taxon>Rhabditina</taxon>
        <taxon>Rhabditomorpha</taxon>
        <taxon>Rhabditoidea</taxon>
        <taxon>Rhabditidae</taxon>
        <taxon>Peloderinae</taxon>
        <taxon>Caenorhabditis</taxon>
    </lineage>
</organism>
<accession>E3MU70</accession>
<keyword evidence="3" id="KW-1185">Reference proteome</keyword>
<feature type="region of interest" description="Disordered" evidence="1">
    <location>
        <begin position="465"/>
        <end position="485"/>
    </location>
</feature>
<gene>
    <name evidence="2" type="ORF">CRE_22524</name>
</gene>
<dbReference type="Proteomes" id="UP000008281">
    <property type="component" value="Unassembled WGS sequence"/>
</dbReference>
<dbReference type="EMBL" id="DS268478">
    <property type="protein sequence ID" value="EFP09021.1"/>
    <property type="molecule type" value="Genomic_DNA"/>
</dbReference>